<evidence type="ECO:0008006" key="3">
    <source>
        <dbReference type="Google" id="ProtNLM"/>
    </source>
</evidence>
<evidence type="ECO:0000313" key="1">
    <source>
        <dbReference type="EMBL" id="AKK73615.1"/>
    </source>
</evidence>
<name>A0A0G3M4R8_CHRGL</name>
<dbReference type="RefSeq" id="WP_053328407.1">
    <property type="nucleotide sequence ID" value="NZ_CP009928.1"/>
</dbReference>
<sequence>MNFESEFPQLTQFFGAYFPDADFENLTDKEVVSNYIADCNKSEASKKILKIVKEKELPALINNVEVHWEYVRDEANRYFENSQDALKWLNMIKKELEK</sequence>
<gene>
    <name evidence="1" type="ORF">OK18_14310</name>
</gene>
<dbReference type="KEGG" id="cgn:OK18_14310"/>
<proteinExistence type="predicted"/>
<organism evidence="1 2">
    <name type="scientific">Chryseobacterium gallinarum</name>
    <dbReference type="NCBI Taxonomy" id="1324352"/>
    <lineage>
        <taxon>Bacteria</taxon>
        <taxon>Pseudomonadati</taxon>
        <taxon>Bacteroidota</taxon>
        <taxon>Flavobacteriia</taxon>
        <taxon>Flavobacteriales</taxon>
        <taxon>Weeksellaceae</taxon>
        <taxon>Chryseobacterium group</taxon>
        <taxon>Chryseobacterium</taxon>
    </lineage>
</organism>
<dbReference type="EMBL" id="CP009928">
    <property type="protein sequence ID" value="AKK73615.1"/>
    <property type="molecule type" value="Genomic_DNA"/>
</dbReference>
<accession>A0A0G3M4R8</accession>
<protein>
    <recommendedName>
        <fullName evidence="3">CdiI immunity protein domain-containing protein</fullName>
    </recommendedName>
</protein>
<dbReference type="Proteomes" id="UP000035213">
    <property type="component" value="Chromosome"/>
</dbReference>
<reference evidence="1 2" key="1">
    <citation type="submission" date="2014-11" db="EMBL/GenBank/DDBJ databases">
        <authorList>
            <person name="Park G.-S."/>
            <person name="Hong S.-J."/>
            <person name="Jung B.K."/>
            <person name="Khan A.R."/>
            <person name="Kwak Y."/>
            <person name="Shin J.-H."/>
        </authorList>
    </citation>
    <scope>NUCLEOTIDE SEQUENCE [LARGE SCALE GENOMIC DNA]</scope>
    <source>
        <strain evidence="1 2">DSM 27622</strain>
    </source>
</reference>
<dbReference type="OrthoDB" id="1275091at2"/>
<dbReference type="AlphaFoldDB" id="A0A0G3M4R8"/>
<dbReference type="PATRIC" id="fig|1324352.5.peg.2980"/>
<evidence type="ECO:0000313" key="2">
    <source>
        <dbReference type="Proteomes" id="UP000035213"/>
    </source>
</evidence>